<comment type="similarity">
    <text evidence="2">Belongs to the SRY family.</text>
</comment>
<dbReference type="PRINTS" id="PR00886">
    <property type="entry name" value="HIGHMOBLTY12"/>
</dbReference>
<dbReference type="OrthoDB" id="6247875at2759"/>
<evidence type="ECO:0000256" key="8">
    <source>
        <dbReference type="ARBA" id="ARBA00023159"/>
    </source>
</evidence>
<organism evidence="16 17">
    <name type="scientific">Temnothorax curvispinosus</name>
    <dbReference type="NCBI Taxonomy" id="300111"/>
    <lineage>
        <taxon>Eukaryota</taxon>
        <taxon>Metazoa</taxon>
        <taxon>Ecdysozoa</taxon>
        <taxon>Arthropoda</taxon>
        <taxon>Hexapoda</taxon>
        <taxon>Insecta</taxon>
        <taxon>Pterygota</taxon>
        <taxon>Neoptera</taxon>
        <taxon>Endopterygota</taxon>
        <taxon>Hymenoptera</taxon>
        <taxon>Apocrita</taxon>
        <taxon>Aculeata</taxon>
        <taxon>Formicoidea</taxon>
        <taxon>Formicidae</taxon>
        <taxon>Myrmicinae</taxon>
        <taxon>Temnothorax</taxon>
    </lineage>
</organism>
<dbReference type="AlphaFoldDB" id="A0A6J1PP69"/>
<dbReference type="GO" id="GO:0016607">
    <property type="term" value="C:nuclear speck"/>
    <property type="evidence" value="ECO:0007669"/>
    <property type="project" value="UniProtKB-SubCell"/>
</dbReference>
<keyword evidence="16" id="KW-1185">Reference proteome</keyword>
<sequence>MKDDLRLKMTKYISSEQMPYNPCFSSNSDTPGFNYGFDVFSPHHLHPLYYSFPNKMPSDAADDTMRDGQQTHVQHEEHVKRPMNAFMVWSRQKRKEISQEHPKMHNSEISKMLGVMWKELPVKDKDPYVEQAKSLRNQHMKDHPNYKYRPRRKLKKMSISADPSMYITSRHCSGFPLSSVYATSMVNPSAMPRPGYHPYHGSVHFKAMNPSASSTVSSSTVSADGNNNASFDINSLYQFYSMPPAVGNPTTLAQHHLNLNSFFPTSQGTLGTNGLHSQLMFPSTSGSTGTAAHNYDTNESQSASLSVPSTRPLATPTDSDWLQRYDPAAYSR</sequence>
<feature type="DNA-binding region" description="HMG box" evidence="13">
    <location>
        <begin position="79"/>
        <end position="147"/>
    </location>
</feature>
<feature type="domain" description="HMG box" evidence="15">
    <location>
        <begin position="79"/>
        <end position="147"/>
    </location>
</feature>
<keyword evidence="7 13" id="KW-0238">DNA-binding</keyword>
<keyword evidence="4" id="KW-0221">Differentiation</keyword>
<evidence type="ECO:0000256" key="11">
    <source>
        <dbReference type="ARBA" id="ARBA00032498"/>
    </source>
</evidence>
<evidence type="ECO:0000313" key="16">
    <source>
        <dbReference type="Proteomes" id="UP000504618"/>
    </source>
</evidence>
<keyword evidence="5" id="KW-0112">Calmodulin-binding</keyword>
<evidence type="ECO:0000256" key="1">
    <source>
        <dbReference type="ARBA" id="ARBA00004324"/>
    </source>
</evidence>
<keyword evidence="10 13" id="KW-0539">Nucleus</keyword>
<dbReference type="GO" id="GO:0005516">
    <property type="term" value="F:calmodulin binding"/>
    <property type="evidence" value="ECO:0007669"/>
    <property type="project" value="UniProtKB-KW"/>
</dbReference>
<dbReference type="GO" id="GO:0007548">
    <property type="term" value="P:sex differentiation"/>
    <property type="evidence" value="ECO:0007669"/>
    <property type="project" value="UniProtKB-KW"/>
</dbReference>
<dbReference type="Pfam" id="PF00505">
    <property type="entry name" value="HMG_box"/>
    <property type="match status" value="1"/>
</dbReference>
<gene>
    <name evidence="17" type="primary">LOC112454137</name>
</gene>
<keyword evidence="6" id="KW-0726">Sexual differentiation</keyword>
<evidence type="ECO:0000256" key="12">
    <source>
        <dbReference type="ARBA" id="ARBA00045821"/>
    </source>
</evidence>
<dbReference type="Gene3D" id="1.10.30.10">
    <property type="entry name" value="High mobility group box domain"/>
    <property type="match status" value="1"/>
</dbReference>
<dbReference type="PANTHER" id="PTHR10270">
    <property type="entry name" value="SOX TRANSCRIPTION FACTOR"/>
    <property type="match status" value="1"/>
</dbReference>
<feature type="compositionally biased region" description="Polar residues" evidence="14">
    <location>
        <begin position="274"/>
        <end position="309"/>
    </location>
</feature>
<evidence type="ECO:0000256" key="14">
    <source>
        <dbReference type="SAM" id="MobiDB-lite"/>
    </source>
</evidence>
<dbReference type="SUPFAM" id="SSF47095">
    <property type="entry name" value="HMG-box"/>
    <property type="match status" value="1"/>
</dbReference>
<evidence type="ECO:0000256" key="5">
    <source>
        <dbReference type="ARBA" id="ARBA00022860"/>
    </source>
</evidence>
<proteinExistence type="inferred from homology"/>
<keyword evidence="9" id="KW-0804">Transcription</keyword>
<dbReference type="GO" id="GO:0000978">
    <property type="term" value="F:RNA polymerase II cis-regulatory region sequence-specific DNA binding"/>
    <property type="evidence" value="ECO:0007669"/>
    <property type="project" value="TreeGrafter"/>
</dbReference>
<dbReference type="InterPro" id="IPR036910">
    <property type="entry name" value="HMG_box_dom_sf"/>
</dbReference>
<evidence type="ECO:0000256" key="2">
    <source>
        <dbReference type="ARBA" id="ARBA00005998"/>
    </source>
</evidence>
<dbReference type="RefSeq" id="XP_024871138.1">
    <property type="nucleotide sequence ID" value="XM_025015370.1"/>
</dbReference>
<evidence type="ECO:0000256" key="9">
    <source>
        <dbReference type="ARBA" id="ARBA00023163"/>
    </source>
</evidence>
<evidence type="ECO:0000256" key="4">
    <source>
        <dbReference type="ARBA" id="ARBA00022782"/>
    </source>
</evidence>
<evidence type="ECO:0000256" key="3">
    <source>
        <dbReference type="ARBA" id="ARBA00019052"/>
    </source>
</evidence>
<dbReference type="GeneID" id="112454137"/>
<comment type="function">
    <text evidence="12">Transcriptional regulator that controls a genetic switch in male development. It is necessary and sufficient for initiating male sex determination by directing the development of supporting cell precursors (pre-Sertoli cells) as Sertoli rather than granulosa cells. Involved in different aspects of gene regulation including promoter activation or repression. Binds to the DNA consensus sequence 5'-[AT]AACAA[AT]-3'. SRY HMG box recognizes DNA by partial intercalation in the minor groove and promotes DNA bending. Also involved in pre-mRNA splicing. In male adult brain involved in the maintenance of motor functions of dopaminergic neurons.</text>
</comment>
<dbReference type="PROSITE" id="PS50118">
    <property type="entry name" value="HMG_BOX_2"/>
    <property type="match status" value="1"/>
</dbReference>
<evidence type="ECO:0000256" key="7">
    <source>
        <dbReference type="ARBA" id="ARBA00023125"/>
    </source>
</evidence>
<evidence type="ECO:0000256" key="6">
    <source>
        <dbReference type="ARBA" id="ARBA00022928"/>
    </source>
</evidence>
<dbReference type="PANTHER" id="PTHR10270:SF161">
    <property type="entry name" value="SEX-DETERMINING REGION Y PROTEIN"/>
    <property type="match status" value="1"/>
</dbReference>
<protein>
    <recommendedName>
        <fullName evidence="3">Sex-determining region Y protein</fullName>
    </recommendedName>
    <alternativeName>
        <fullName evidence="11">Testis-determining factor</fullName>
    </alternativeName>
</protein>
<accession>A0A6J1PP69</accession>
<dbReference type="InterPro" id="IPR050140">
    <property type="entry name" value="SRY-related_HMG-box_TF-like"/>
</dbReference>
<dbReference type="SMART" id="SM00398">
    <property type="entry name" value="HMG"/>
    <property type="match status" value="1"/>
</dbReference>
<dbReference type="FunFam" id="1.10.30.10:FF:000002">
    <property type="entry name" value="transcription factor Sox-2"/>
    <property type="match status" value="1"/>
</dbReference>
<reference evidence="17" key="1">
    <citation type="submission" date="2025-08" db="UniProtKB">
        <authorList>
            <consortium name="RefSeq"/>
        </authorList>
    </citation>
    <scope>IDENTIFICATION</scope>
    <source>
        <tissue evidence="17">Whole body</tissue>
    </source>
</reference>
<evidence type="ECO:0000256" key="10">
    <source>
        <dbReference type="ARBA" id="ARBA00023242"/>
    </source>
</evidence>
<keyword evidence="8" id="KW-0010">Activator</keyword>
<dbReference type="GO" id="GO:0030154">
    <property type="term" value="P:cell differentiation"/>
    <property type="evidence" value="ECO:0007669"/>
    <property type="project" value="UniProtKB-KW"/>
</dbReference>
<dbReference type="CDD" id="cd22028">
    <property type="entry name" value="HMG-box_SoxA_SoxB_SoxG"/>
    <property type="match status" value="1"/>
</dbReference>
<evidence type="ECO:0000313" key="17">
    <source>
        <dbReference type="RefSeq" id="XP_024871138.1"/>
    </source>
</evidence>
<dbReference type="Proteomes" id="UP000504618">
    <property type="component" value="Unplaced"/>
</dbReference>
<evidence type="ECO:0000256" key="13">
    <source>
        <dbReference type="PROSITE-ProRule" id="PRU00267"/>
    </source>
</evidence>
<evidence type="ECO:0000259" key="15">
    <source>
        <dbReference type="PROSITE" id="PS50118"/>
    </source>
</evidence>
<dbReference type="GO" id="GO:0001228">
    <property type="term" value="F:DNA-binding transcription activator activity, RNA polymerase II-specific"/>
    <property type="evidence" value="ECO:0007669"/>
    <property type="project" value="TreeGrafter"/>
</dbReference>
<name>A0A6J1PP69_9HYME</name>
<comment type="subcellular location">
    <subcellularLocation>
        <location evidence="1">Nucleus speckle</location>
    </subcellularLocation>
</comment>
<dbReference type="InterPro" id="IPR009071">
    <property type="entry name" value="HMG_box_dom"/>
</dbReference>
<feature type="region of interest" description="Disordered" evidence="14">
    <location>
        <begin position="274"/>
        <end position="332"/>
    </location>
</feature>